<keyword evidence="14 16" id="KW-0961">Cell wall biogenesis/degradation</keyword>
<keyword evidence="12 16" id="KW-0560">Oxidoreductase</keyword>
<dbReference type="EMBL" id="VUNB01000002">
    <property type="protein sequence ID" value="MST68505.1"/>
    <property type="molecule type" value="Genomic_DNA"/>
</dbReference>
<comment type="catalytic activity">
    <reaction evidence="15 16">
        <text>UDP-N-acetyl-alpha-D-muramate + NADP(+) = UDP-N-acetyl-3-O-(1-carboxyvinyl)-alpha-D-glucosamine + NADPH + H(+)</text>
        <dbReference type="Rhea" id="RHEA:12248"/>
        <dbReference type="ChEBI" id="CHEBI:15378"/>
        <dbReference type="ChEBI" id="CHEBI:57783"/>
        <dbReference type="ChEBI" id="CHEBI:58349"/>
        <dbReference type="ChEBI" id="CHEBI:68483"/>
        <dbReference type="ChEBI" id="CHEBI:70757"/>
        <dbReference type="EC" id="1.3.1.98"/>
    </reaction>
</comment>
<dbReference type="GO" id="GO:0051301">
    <property type="term" value="P:cell division"/>
    <property type="evidence" value="ECO:0007669"/>
    <property type="project" value="UniProtKB-KW"/>
</dbReference>
<evidence type="ECO:0000256" key="11">
    <source>
        <dbReference type="ARBA" id="ARBA00022984"/>
    </source>
</evidence>
<dbReference type="Pfam" id="PF02873">
    <property type="entry name" value="MurB_C"/>
    <property type="match status" value="1"/>
</dbReference>
<gene>
    <name evidence="16 18" type="primary">murB</name>
    <name evidence="18" type="ORF">FYJ66_02720</name>
</gene>
<dbReference type="GO" id="GO:0071555">
    <property type="term" value="P:cell wall organization"/>
    <property type="evidence" value="ECO:0007669"/>
    <property type="project" value="UniProtKB-KW"/>
</dbReference>
<evidence type="ECO:0000256" key="6">
    <source>
        <dbReference type="ARBA" id="ARBA00022618"/>
    </source>
</evidence>
<keyword evidence="7 16" id="KW-0285">Flavoprotein</keyword>
<dbReference type="Pfam" id="PF01565">
    <property type="entry name" value="FAD_binding_4"/>
    <property type="match status" value="1"/>
</dbReference>
<dbReference type="NCBIfam" id="TIGR00179">
    <property type="entry name" value="murB"/>
    <property type="match status" value="1"/>
</dbReference>
<comment type="caution">
    <text evidence="18">The sequence shown here is derived from an EMBL/GenBank/DDBJ whole genome shotgun (WGS) entry which is preliminary data.</text>
</comment>
<evidence type="ECO:0000313" key="18">
    <source>
        <dbReference type="EMBL" id="MST68505.1"/>
    </source>
</evidence>
<evidence type="ECO:0000256" key="1">
    <source>
        <dbReference type="ARBA" id="ARBA00001974"/>
    </source>
</evidence>
<comment type="pathway">
    <text evidence="4 16">Cell wall biogenesis; peptidoglycan biosynthesis.</text>
</comment>
<evidence type="ECO:0000256" key="13">
    <source>
        <dbReference type="ARBA" id="ARBA00023306"/>
    </source>
</evidence>
<feature type="active site" evidence="16">
    <location>
        <position position="187"/>
    </location>
</feature>
<sequence length="322" mass="34524">MNIETKNKIIKRAEEAGISEDRILTGEALSAHTTFRIGGPAELMIKICSPSELSQILGLLEEDQICHMLVGNGSNLLFSDEGYEGVILILEGDFLNIEWEDGTNGKGLIRAGGGIKLSRLSSFAADNSLTGLEFACGIPGTVGGGIYMNAGAYGGELKDRVQSVDLMKANGSGVMTLTGEEMKFGYRHSILQEKELIVLSAVFSLDKGNQEEIRETMSQLNRKRNSKQPVNYPSAGSTFKRPVGGYAAALIQESGLKGFSVGGAKVSEKHSGFVINTGGATCSDVLALMEKVRDKVLQDSGIRLEPEVRIIGKDGTELNKNF</sequence>
<dbReference type="Gene3D" id="3.30.465.10">
    <property type="match status" value="1"/>
</dbReference>
<evidence type="ECO:0000256" key="8">
    <source>
        <dbReference type="ARBA" id="ARBA00022827"/>
    </source>
</evidence>
<dbReference type="PANTHER" id="PTHR21071:SF4">
    <property type="entry name" value="UDP-N-ACETYLENOLPYRUVOYLGLUCOSAMINE REDUCTASE"/>
    <property type="match status" value="1"/>
</dbReference>
<evidence type="ECO:0000256" key="9">
    <source>
        <dbReference type="ARBA" id="ARBA00022857"/>
    </source>
</evidence>
<dbReference type="GO" id="GO:0071949">
    <property type="term" value="F:FAD binding"/>
    <property type="evidence" value="ECO:0007669"/>
    <property type="project" value="InterPro"/>
</dbReference>
<dbReference type="GO" id="GO:0008762">
    <property type="term" value="F:UDP-N-acetylmuramate dehydrogenase activity"/>
    <property type="evidence" value="ECO:0007669"/>
    <property type="project" value="UniProtKB-UniRule"/>
</dbReference>
<evidence type="ECO:0000256" key="7">
    <source>
        <dbReference type="ARBA" id="ARBA00022630"/>
    </source>
</evidence>
<dbReference type="EC" id="1.3.1.98" evidence="16"/>
<accession>A0A6A8M5B7</accession>
<keyword evidence="9 16" id="KW-0521">NADP</keyword>
<comment type="function">
    <text evidence="2 16">Cell wall formation.</text>
</comment>
<dbReference type="GO" id="GO:0009252">
    <property type="term" value="P:peptidoglycan biosynthetic process"/>
    <property type="evidence" value="ECO:0007669"/>
    <property type="project" value="UniProtKB-UniRule"/>
</dbReference>
<dbReference type="GO" id="GO:0005829">
    <property type="term" value="C:cytosol"/>
    <property type="evidence" value="ECO:0007669"/>
    <property type="project" value="TreeGrafter"/>
</dbReference>
<organism evidence="18">
    <name type="scientific">Baileyella intestinalis</name>
    <dbReference type="NCBI Taxonomy" id="2606709"/>
    <lineage>
        <taxon>Bacteria</taxon>
        <taxon>Bacillati</taxon>
        <taxon>Bacillota</taxon>
        <taxon>Clostridia</taxon>
        <taxon>Peptostreptococcales</taxon>
        <taxon>Anaerovoracaceae</taxon>
        <taxon>Baileyella</taxon>
    </lineage>
</organism>
<feature type="active site" description="Proton donor" evidence="16">
    <location>
        <position position="237"/>
    </location>
</feature>
<dbReference type="InterPro" id="IPR016167">
    <property type="entry name" value="FAD-bd_PCMH_sub1"/>
</dbReference>
<dbReference type="InterPro" id="IPR036635">
    <property type="entry name" value="MurB_C_sf"/>
</dbReference>
<dbReference type="InterPro" id="IPR036318">
    <property type="entry name" value="FAD-bd_PCMH-like_sf"/>
</dbReference>
<dbReference type="HAMAP" id="MF_00037">
    <property type="entry name" value="MurB"/>
    <property type="match status" value="1"/>
</dbReference>
<evidence type="ECO:0000256" key="5">
    <source>
        <dbReference type="ARBA" id="ARBA00022490"/>
    </source>
</evidence>
<evidence type="ECO:0000256" key="4">
    <source>
        <dbReference type="ARBA" id="ARBA00004752"/>
    </source>
</evidence>
<name>A0A6A8M5B7_9FIRM</name>
<dbReference type="Gene3D" id="3.30.43.10">
    <property type="entry name" value="Uridine Diphospho-n-acetylenolpyruvylglucosamine Reductase, domain 2"/>
    <property type="match status" value="1"/>
</dbReference>
<evidence type="ECO:0000256" key="15">
    <source>
        <dbReference type="ARBA" id="ARBA00048914"/>
    </source>
</evidence>
<comment type="similarity">
    <text evidence="16">Belongs to the MurB family.</text>
</comment>
<dbReference type="InterPro" id="IPR016166">
    <property type="entry name" value="FAD-bd_PCMH"/>
</dbReference>
<evidence type="ECO:0000256" key="3">
    <source>
        <dbReference type="ARBA" id="ARBA00004496"/>
    </source>
</evidence>
<dbReference type="PROSITE" id="PS51387">
    <property type="entry name" value="FAD_PCMH"/>
    <property type="match status" value="1"/>
</dbReference>
<dbReference type="SUPFAM" id="SSF56176">
    <property type="entry name" value="FAD-binding/transporter-associated domain-like"/>
    <property type="match status" value="1"/>
</dbReference>
<reference evidence="18" key="1">
    <citation type="submission" date="2019-09" db="EMBL/GenBank/DDBJ databases">
        <title>In-depth cultivation of the pig gut microbiome towards novel bacterial diversity and tailored functional studies.</title>
        <authorList>
            <person name="Wylensek D."/>
            <person name="Hitch T.C.A."/>
            <person name="Clavel T."/>
        </authorList>
    </citation>
    <scope>NUCLEOTIDE SEQUENCE</scope>
    <source>
        <strain evidence="18">RF-744-FAT-WT-3</strain>
    </source>
</reference>
<dbReference type="NCBIfam" id="NF010480">
    <property type="entry name" value="PRK13905.1"/>
    <property type="match status" value="1"/>
</dbReference>
<dbReference type="AlphaFoldDB" id="A0A6A8M5B7"/>
<evidence type="ECO:0000259" key="17">
    <source>
        <dbReference type="PROSITE" id="PS51387"/>
    </source>
</evidence>
<evidence type="ECO:0000256" key="2">
    <source>
        <dbReference type="ARBA" id="ARBA00003921"/>
    </source>
</evidence>
<dbReference type="InterPro" id="IPR011601">
    <property type="entry name" value="MurB_C"/>
</dbReference>
<proteinExistence type="inferred from homology"/>
<keyword evidence="6 16" id="KW-0132">Cell division</keyword>
<dbReference type="GO" id="GO:0008360">
    <property type="term" value="P:regulation of cell shape"/>
    <property type="evidence" value="ECO:0007669"/>
    <property type="project" value="UniProtKB-KW"/>
</dbReference>
<evidence type="ECO:0000256" key="10">
    <source>
        <dbReference type="ARBA" id="ARBA00022960"/>
    </source>
</evidence>
<feature type="domain" description="FAD-binding PCMH-type" evidence="17">
    <location>
        <begin position="36"/>
        <end position="223"/>
    </location>
</feature>
<feature type="active site" evidence="16">
    <location>
        <position position="307"/>
    </location>
</feature>
<keyword evidence="11 16" id="KW-0573">Peptidoglycan synthesis</keyword>
<dbReference type="PANTHER" id="PTHR21071">
    <property type="entry name" value="UDP-N-ACETYLENOLPYRUVOYLGLUCOSAMINE REDUCTASE"/>
    <property type="match status" value="1"/>
</dbReference>
<evidence type="ECO:0000256" key="16">
    <source>
        <dbReference type="HAMAP-Rule" id="MF_00037"/>
    </source>
</evidence>
<dbReference type="RefSeq" id="WP_154571980.1">
    <property type="nucleotide sequence ID" value="NZ_VUNB01000002.1"/>
</dbReference>
<evidence type="ECO:0000256" key="12">
    <source>
        <dbReference type="ARBA" id="ARBA00023002"/>
    </source>
</evidence>
<keyword evidence="8 16" id="KW-0274">FAD</keyword>
<dbReference type="InterPro" id="IPR003170">
    <property type="entry name" value="MurB"/>
</dbReference>
<keyword evidence="5 16" id="KW-0963">Cytoplasm</keyword>
<keyword evidence="13 16" id="KW-0131">Cell cycle</keyword>
<protein>
    <recommendedName>
        <fullName evidence="16">UDP-N-acetylenolpyruvoylglucosamine reductase</fullName>
        <ecNumber evidence="16">1.3.1.98</ecNumber>
    </recommendedName>
    <alternativeName>
        <fullName evidence="16">UDP-N-acetylmuramate dehydrogenase</fullName>
    </alternativeName>
</protein>
<comment type="cofactor">
    <cofactor evidence="1 16">
        <name>FAD</name>
        <dbReference type="ChEBI" id="CHEBI:57692"/>
    </cofactor>
</comment>
<evidence type="ECO:0000256" key="14">
    <source>
        <dbReference type="ARBA" id="ARBA00023316"/>
    </source>
</evidence>
<dbReference type="SUPFAM" id="SSF56194">
    <property type="entry name" value="Uridine diphospho-N-Acetylenolpyruvylglucosamine reductase, MurB, C-terminal domain"/>
    <property type="match status" value="1"/>
</dbReference>
<dbReference type="Gene3D" id="3.90.78.10">
    <property type="entry name" value="UDP-N-acetylenolpyruvoylglucosamine reductase, C-terminal domain"/>
    <property type="match status" value="1"/>
</dbReference>
<keyword evidence="10 16" id="KW-0133">Cell shape</keyword>
<comment type="subcellular location">
    <subcellularLocation>
        <location evidence="3 16">Cytoplasm</location>
    </subcellularLocation>
</comment>
<dbReference type="InterPro" id="IPR016169">
    <property type="entry name" value="FAD-bd_PCMH_sub2"/>
</dbReference>
<dbReference type="InterPro" id="IPR006094">
    <property type="entry name" value="Oxid_FAD_bind_N"/>
</dbReference>
<dbReference type="UniPathway" id="UPA00219"/>